<dbReference type="OrthoDB" id="1607513at2759"/>
<sequence>MDGYLDVMKPLAAFLDPCLKNHPFLSPIELNDLHDLISQEAGQIAKSNHSAVDKIDIETDSAAQKSAAEVAMCLSQPDVTENPLLWWKLNSFRYPMLSTLAKKYLAKPVYFCAIRESFQCCWPYCQHEKGMSSTSFSQY</sequence>
<protein>
    <recommendedName>
        <fullName evidence="1">HAT C-terminal dimerisation domain-containing protein</fullName>
    </recommendedName>
</protein>
<reference evidence="2" key="1">
    <citation type="submission" date="2017-05" db="UniProtKB">
        <authorList>
            <consortium name="EnsemblMetazoa"/>
        </authorList>
    </citation>
    <scope>IDENTIFICATION</scope>
</reference>
<dbReference type="InterPro" id="IPR008906">
    <property type="entry name" value="HATC_C_dom"/>
</dbReference>
<accession>A0A1X7UYH7</accession>
<dbReference type="InterPro" id="IPR012337">
    <property type="entry name" value="RNaseH-like_sf"/>
</dbReference>
<evidence type="ECO:0000259" key="1">
    <source>
        <dbReference type="Pfam" id="PF05699"/>
    </source>
</evidence>
<evidence type="ECO:0000313" key="2">
    <source>
        <dbReference type="EnsemblMetazoa" id="Aqu2.1.32828_001"/>
    </source>
</evidence>
<dbReference type="GO" id="GO:0046983">
    <property type="term" value="F:protein dimerization activity"/>
    <property type="evidence" value="ECO:0007669"/>
    <property type="project" value="InterPro"/>
</dbReference>
<organism evidence="2">
    <name type="scientific">Amphimedon queenslandica</name>
    <name type="common">Sponge</name>
    <dbReference type="NCBI Taxonomy" id="400682"/>
    <lineage>
        <taxon>Eukaryota</taxon>
        <taxon>Metazoa</taxon>
        <taxon>Porifera</taxon>
        <taxon>Demospongiae</taxon>
        <taxon>Heteroscleromorpha</taxon>
        <taxon>Haplosclerida</taxon>
        <taxon>Niphatidae</taxon>
        <taxon>Amphimedon</taxon>
    </lineage>
</organism>
<dbReference type="InParanoid" id="A0A1X7UYH7"/>
<proteinExistence type="predicted"/>
<dbReference type="AlphaFoldDB" id="A0A1X7UYH7"/>
<dbReference type="SUPFAM" id="SSF53098">
    <property type="entry name" value="Ribonuclease H-like"/>
    <property type="match status" value="1"/>
</dbReference>
<name>A0A1X7UYH7_AMPQE</name>
<feature type="domain" description="HAT C-terminal dimerisation" evidence="1">
    <location>
        <begin position="80"/>
        <end position="119"/>
    </location>
</feature>
<dbReference type="Pfam" id="PF05699">
    <property type="entry name" value="Dimer_Tnp_hAT"/>
    <property type="match status" value="1"/>
</dbReference>
<dbReference type="EnsemblMetazoa" id="Aqu2.1.32828_001">
    <property type="protein sequence ID" value="Aqu2.1.32828_001"/>
    <property type="gene ID" value="Aqu2.1.32828"/>
</dbReference>